<dbReference type="Pfam" id="PF04205">
    <property type="entry name" value="FMN_bind"/>
    <property type="match status" value="1"/>
</dbReference>
<organism evidence="3 4">
    <name type="scientific">Georgenia thermotolerans</name>
    <dbReference type="NCBI Taxonomy" id="527326"/>
    <lineage>
        <taxon>Bacteria</taxon>
        <taxon>Bacillati</taxon>
        <taxon>Actinomycetota</taxon>
        <taxon>Actinomycetes</taxon>
        <taxon>Micrococcales</taxon>
        <taxon>Bogoriellaceae</taxon>
        <taxon>Georgenia</taxon>
    </lineage>
</organism>
<dbReference type="Gene3D" id="3.90.1010.20">
    <property type="match status" value="1"/>
</dbReference>
<dbReference type="RefSeq" id="WP_152199982.1">
    <property type="nucleotide sequence ID" value="NZ_VUKF01000002.1"/>
</dbReference>
<dbReference type="GO" id="GO:0016020">
    <property type="term" value="C:membrane"/>
    <property type="evidence" value="ECO:0007669"/>
    <property type="project" value="InterPro"/>
</dbReference>
<dbReference type="InterPro" id="IPR007329">
    <property type="entry name" value="FMN-bd"/>
</dbReference>
<dbReference type="OrthoDB" id="8099475at2"/>
<evidence type="ECO:0000313" key="3">
    <source>
        <dbReference type="EMBL" id="KAE8765149.1"/>
    </source>
</evidence>
<dbReference type="AlphaFoldDB" id="A0A7J5US11"/>
<proteinExistence type="predicted"/>
<dbReference type="Proteomes" id="UP000451860">
    <property type="component" value="Unassembled WGS sequence"/>
</dbReference>
<evidence type="ECO:0000313" key="4">
    <source>
        <dbReference type="Proteomes" id="UP000451860"/>
    </source>
</evidence>
<keyword evidence="4" id="KW-1185">Reference proteome</keyword>
<accession>A0A7J5US11</accession>
<evidence type="ECO:0000256" key="1">
    <source>
        <dbReference type="SAM" id="MobiDB-lite"/>
    </source>
</evidence>
<evidence type="ECO:0000259" key="2">
    <source>
        <dbReference type="SMART" id="SM00900"/>
    </source>
</evidence>
<dbReference type="SMART" id="SM00900">
    <property type="entry name" value="FMN_bind"/>
    <property type="match status" value="1"/>
</dbReference>
<feature type="domain" description="FMN-binding" evidence="2">
    <location>
        <begin position="89"/>
        <end position="167"/>
    </location>
</feature>
<dbReference type="EMBL" id="WHJE01000015">
    <property type="protein sequence ID" value="KAE8765149.1"/>
    <property type="molecule type" value="Genomic_DNA"/>
</dbReference>
<reference evidence="3 4" key="1">
    <citation type="submission" date="2019-10" db="EMBL/GenBank/DDBJ databases">
        <title>Georgenia wutianyii sp. nov. and Georgenia yuyongxinii sp. nov. isolated from plateau pika (Ochotona curzoniae) in the Qinghai-Tibet plateau of China.</title>
        <authorList>
            <person name="Tian Z."/>
        </authorList>
    </citation>
    <scope>NUCLEOTIDE SEQUENCE [LARGE SCALE GENOMIC DNA]</scope>
    <source>
        <strain evidence="3 4">DSM 21501</strain>
    </source>
</reference>
<gene>
    <name evidence="3" type="ORF">GB883_05485</name>
</gene>
<dbReference type="GO" id="GO:0010181">
    <property type="term" value="F:FMN binding"/>
    <property type="evidence" value="ECO:0007669"/>
    <property type="project" value="InterPro"/>
</dbReference>
<protein>
    <submittedName>
        <fullName evidence="3">FMN-binding protein</fullName>
    </submittedName>
</protein>
<name>A0A7J5US11_9MICO</name>
<sequence length="170" mass="16785">MRKIVLAGATTVTGLVLLLSYPTSRHHALDGAATAGGAPGSGLSAGDAPGASSQSPRATSGPSAGPSSGQSAGPSSAGAGTYTGAEVNTQWGVVQVEVTVEHGRVVDAQAVQAPDGNSRDQEINAYAVPILEQETVRAGSSQIDAVSGATVTSEGYIESLQSALDQAGLR</sequence>
<comment type="caution">
    <text evidence="3">The sequence shown here is derived from an EMBL/GenBank/DDBJ whole genome shotgun (WGS) entry which is preliminary data.</text>
</comment>
<feature type="region of interest" description="Disordered" evidence="1">
    <location>
        <begin position="32"/>
        <end position="83"/>
    </location>
</feature>